<evidence type="ECO:0000313" key="9">
    <source>
        <dbReference type="Proteomes" id="UP000035963"/>
    </source>
</evidence>
<sequence length="576" mass="61133">MDPWDVIVIGSGAAGLVAAWHARAAGANVLVVNKSLVGRSGATITSGGGVSVSGRTAIELGFDANPDDTDEIFFADTIRSGSFLSDQRLVAAMVAGVGDELRRLITDGAKVSSTKHAPGHSSGRGVRIPGPSMQRVVTTAALHAGVRFREDFQSTDLLTRDGAVIGVAGLDRRTGVVEALHGRAIVIATGGATSNWSLRTAPEELSGDGHAMALAAGADLIEMEMLQFLPCCLVAPDMWRGLQFPWILGPQSGVRAWLLNRYGERFMARWDPERMELATRDVVAAASAAEVFEGRGSPNGGVYLSWAHLPRDIVDNFPTWSRSFAADWRWEGFDMTPLVERIRAGHAIEVAPAAHFSLGGIRVDVDGSTGVPNLYACGEATGGVHGGNRLSGNAGAQVLVQGKAAGRSAAALALGGSQEPVNLVAHEQWRAVQARIKAPFERQDGIAPFDMKRRLGQLVDGALGAVRDGAGLAKALDEVRTISHDDISRLACRNRDAGWNRDWSDALECMSALPVIESALLSALARPESLGAHRRHDQKEQTATTTLEHGLISRQAGSHALLHRVEPVEFPFLAPA</sequence>
<organism evidence="8 9">
    <name type="scientific">Caballeronia mineralivorans PML1(12)</name>
    <dbReference type="NCBI Taxonomy" id="908627"/>
    <lineage>
        <taxon>Bacteria</taxon>
        <taxon>Pseudomonadati</taxon>
        <taxon>Pseudomonadota</taxon>
        <taxon>Betaproteobacteria</taxon>
        <taxon>Burkholderiales</taxon>
        <taxon>Burkholderiaceae</taxon>
        <taxon>Caballeronia</taxon>
    </lineage>
</organism>
<dbReference type="InterPro" id="IPR037099">
    <property type="entry name" value="Fum_R/Succ_DH_flav-like_C_sf"/>
</dbReference>
<comment type="caution">
    <text evidence="8">The sequence shown here is derived from an EMBL/GenBank/DDBJ whole genome shotgun (WGS) entry which is preliminary data.</text>
</comment>
<evidence type="ECO:0000259" key="6">
    <source>
        <dbReference type="Pfam" id="PF00890"/>
    </source>
</evidence>
<comment type="cofactor">
    <cofactor evidence="1">
        <name>FAD</name>
        <dbReference type="ChEBI" id="CHEBI:57692"/>
    </cofactor>
</comment>
<feature type="domain" description="Fumarate reductase/succinate dehydrogenase flavoprotein-like C-terminal" evidence="7">
    <location>
        <begin position="453"/>
        <end position="571"/>
    </location>
</feature>
<proteinExistence type="predicted"/>
<accession>A0A0J1CY37</accession>
<dbReference type="AlphaFoldDB" id="A0A0J1CY37"/>
<dbReference type="OrthoDB" id="9806724at2"/>
<evidence type="ECO:0000256" key="1">
    <source>
        <dbReference type="ARBA" id="ARBA00001974"/>
    </source>
</evidence>
<dbReference type="GO" id="GO:0016491">
    <property type="term" value="F:oxidoreductase activity"/>
    <property type="evidence" value="ECO:0007669"/>
    <property type="project" value="UniProtKB-KW"/>
</dbReference>
<gene>
    <name evidence="8" type="ORF">EOS_15605</name>
</gene>
<dbReference type="InterPro" id="IPR036188">
    <property type="entry name" value="FAD/NAD-bd_sf"/>
</dbReference>
<evidence type="ECO:0000259" key="7">
    <source>
        <dbReference type="Pfam" id="PF02910"/>
    </source>
</evidence>
<dbReference type="InterPro" id="IPR003953">
    <property type="entry name" value="FAD-dep_OxRdtase_2_FAD-bd"/>
</dbReference>
<dbReference type="Gene3D" id="1.20.58.100">
    <property type="entry name" value="Fumarate reductase/succinate dehydrogenase flavoprotein-like, C-terminal domain"/>
    <property type="match status" value="1"/>
</dbReference>
<dbReference type="InterPro" id="IPR030664">
    <property type="entry name" value="SdhA/FrdA/AprA"/>
</dbReference>
<dbReference type="Proteomes" id="UP000035963">
    <property type="component" value="Unassembled WGS sequence"/>
</dbReference>
<dbReference type="PANTHER" id="PTHR11632">
    <property type="entry name" value="SUCCINATE DEHYDROGENASE 2 FLAVOPROTEIN SUBUNIT"/>
    <property type="match status" value="1"/>
</dbReference>
<dbReference type="EMBL" id="AEJF01000095">
    <property type="protein sequence ID" value="KLU25266.1"/>
    <property type="molecule type" value="Genomic_DNA"/>
</dbReference>
<dbReference type="RefSeq" id="WP_047847570.1">
    <property type="nucleotide sequence ID" value="NZ_AEJF01000095.1"/>
</dbReference>
<dbReference type="InterPro" id="IPR015939">
    <property type="entry name" value="Fum_Rdtase/Succ_DH_flav-like_C"/>
</dbReference>
<keyword evidence="2" id="KW-0285">Flavoprotein</keyword>
<evidence type="ECO:0000256" key="5">
    <source>
        <dbReference type="SAM" id="MobiDB-lite"/>
    </source>
</evidence>
<keyword evidence="9" id="KW-1185">Reference proteome</keyword>
<dbReference type="PANTHER" id="PTHR11632:SF51">
    <property type="entry name" value="SUCCINATE DEHYDROGENASE [UBIQUINONE] FLAVOPROTEIN SUBUNIT, MITOCHONDRIAL"/>
    <property type="match status" value="1"/>
</dbReference>
<evidence type="ECO:0000256" key="2">
    <source>
        <dbReference type="ARBA" id="ARBA00022630"/>
    </source>
</evidence>
<dbReference type="SUPFAM" id="SSF46977">
    <property type="entry name" value="Succinate dehydrogenase/fumarate reductase flavoprotein C-terminal domain"/>
    <property type="match status" value="1"/>
</dbReference>
<dbReference type="PRINTS" id="PR00411">
    <property type="entry name" value="PNDRDTASEI"/>
</dbReference>
<dbReference type="Pfam" id="PF00890">
    <property type="entry name" value="FAD_binding_2"/>
    <property type="match status" value="1"/>
</dbReference>
<dbReference type="Gene3D" id="3.50.50.60">
    <property type="entry name" value="FAD/NAD(P)-binding domain"/>
    <property type="match status" value="1"/>
</dbReference>
<feature type="domain" description="FAD-dependent oxidoreductase 2 FAD-binding" evidence="6">
    <location>
        <begin position="5"/>
        <end position="393"/>
    </location>
</feature>
<evidence type="ECO:0000313" key="8">
    <source>
        <dbReference type="EMBL" id="KLU25266.1"/>
    </source>
</evidence>
<evidence type="ECO:0000256" key="3">
    <source>
        <dbReference type="ARBA" id="ARBA00023002"/>
    </source>
</evidence>
<dbReference type="PATRIC" id="fig|908627.4.peg.3481"/>
<dbReference type="PIRSF" id="PIRSF000171">
    <property type="entry name" value="SDHA_APRA_LASPO"/>
    <property type="match status" value="1"/>
</dbReference>
<dbReference type="InterPro" id="IPR027477">
    <property type="entry name" value="Succ_DH/fumarate_Rdtase_cat_sf"/>
</dbReference>
<dbReference type="SUPFAM" id="SSF51905">
    <property type="entry name" value="FAD/NAD(P)-binding domain"/>
    <property type="match status" value="1"/>
</dbReference>
<keyword evidence="3" id="KW-0560">Oxidoreductase</keyword>
<feature type="active site" description="Proton acceptor" evidence="4">
    <location>
        <position position="280"/>
    </location>
</feature>
<feature type="region of interest" description="Disordered" evidence="5">
    <location>
        <begin position="110"/>
        <end position="130"/>
    </location>
</feature>
<dbReference type="Pfam" id="PF02910">
    <property type="entry name" value="Succ_DH_flav_C"/>
    <property type="match status" value="1"/>
</dbReference>
<evidence type="ECO:0008006" key="10">
    <source>
        <dbReference type="Google" id="ProtNLM"/>
    </source>
</evidence>
<reference evidence="8 9" key="1">
    <citation type="journal article" date="2015" name="Genome Announc.">
        <title>Draft Genome Sequence of Burkholderia sp. Strain PML1(12), an Ectomycorrhizosphere-Inhabiting Bacterium with Effective Mineral-Weathering Ability.</title>
        <authorList>
            <person name="Uroz S."/>
            <person name="Oger P."/>
        </authorList>
    </citation>
    <scope>NUCLEOTIDE SEQUENCE [LARGE SCALE GENOMIC DNA]</scope>
    <source>
        <strain evidence="9">PML1(12)</strain>
    </source>
</reference>
<protein>
    <recommendedName>
        <fullName evidence="10">Fumarate reductase</fullName>
    </recommendedName>
</protein>
<evidence type="ECO:0000256" key="4">
    <source>
        <dbReference type="PIRSR" id="PIRSR000171-1"/>
    </source>
</evidence>
<dbReference type="PRINTS" id="PR00368">
    <property type="entry name" value="FADPNR"/>
</dbReference>
<dbReference type="Gene3D" id="3.90.700.10">
    <property type="entry name" value="Succinate dehydrogenase/fumarate reductase flavoprotein, catalytic domain"/>
    <property type="match status" value="1"/>
</dbReference>
<dbReference type="SUPFAM" id="SSF56425">
    <property type="entry name" value="Succinate dehydrogenase/fumarate reductase flavoprotein, catalytic domain"/>
    <property type="match status" value="1"/>
</dbReference>
<name>A0A0J1CY37_9BURK</name>